<dbReference type="AlphaFoldDB" id="A0A1V4JH87"/>
<dbReference type="EMBL" id="LSYS01007408">
    <property type="protein sequence ID" value="OPJ71561.1"/>
    <property type="molecule type" value="Genomic_DNA"/>
</dbReference>
<name>A0A1V4JH87_PATFA</name>
<dbReference type="Proteomes" id="UP000190648">
    <property type="component" value="Unassembled WGS sequence"/>
</dbReference>
<proteinExistence type="predicted"/>
<accession>A0A1V4JH87</accession>
<feature type="region of interest" description="Disordered" evidence="1">
    <location>
        <begin position="20"/>
        <end position="42"/>
    </location>
</feature>
<feature type="signal peptide" evidence="2">
    <location>
        <begin position="1"/>
        <end position="22"/>
    </location>
</feature>
<keyword evidence="4" id="KW-1185">Reference proteome</keyword>
<dbReference type="STRING" id="372326.A0A1V4JH87"/>
<comment type="caution">
    <text evidence="3">The sequence shown here is derived from an EMBL/GenBank/DDBJ whole genome shotgun (WGS) entry which is preliminary data.</text>
</comment>
<evidence type="ECO:0000256" key="1">
    <source>
        <dbReference type="SAM" id="MobiDB-lite"/>
    </source>
</evidence>
<dbReference type="OrthoDB" id="5951731at2759"/>
<evidence type="ECO:0000256" key="2">
    <source>
        <dbReference type="SAM" id="SignalP"/>
    </source>
</evidence>
<feature type="chain" id="PRO_5013138801" evidence="2">
    <location>
        <begin position="23"/>
        <end position="106"/>
    </location>
</feature>
<evidence type="ECO:0000313" key="4">
    <source>
        <dbReference type="Proteomes" id="UP000190648"/>
    </source>
</evidence>
<protein>
    <submittedName>
        <fullName evidence="3">Uncharacterized protein</fullName>
    </submittedName>
</protein>
<reference evidence="3 4" key="1">
    <citation type="submission" date="2016-02" db="EMBL/GenBank/DDBJ databases">
        <title>Band-tailed pigeon sequencing and assembly.</title>
        <authorList>
            <person name="Soares A.E."/>
            <person name="Novak B.J."/>
            <person name="Rice E.S."/>
            <person name="O'Connell B."/>
            <person name="Chang D."/>
            <person name="Weber S."/>
            <person name="Shapiro B."/>
        </authorList>
    </citation>
    <scope>NUCLEOTIDE SEQUENCE [LARGE SCALE GENOMIC DNA]</scope>
    <source>
        <strain evidence="3">BTP2013</strain>
        <tissue evidence="3">Blood</tissue>
    </source>
</reference>
<keyword evidence="2" id="KW-0732">Signal</keyword>
<evidence type="ECO:0000313" key="3">
    <source>
        <dbReference type="EMBL" id="OPJ71561.1"/>
    </source>
</evidence>
<sequence>MRPLRGWLLAALLSLTPRAGPAAQAGSLPRRPPRAGWQDGRVASQVTHPSRLVGQSAGGEVPKHQLDTRVRNESGGGGGPGLHLAQVSFVVHAFGSAFTLDLRLNQ</sequence>
<gene>
    <name evidence="3" type="ORF">AV530_018615</name>
</gene>
<organism evidence="3 4">
    <name type="scientific">Patagioenas fasciata monilis</name>
    <dbReference type="NCBI Taxonomy" id="372326"/>
    <lineage>
        <taxon>Eukaryota</taxon>
        <taxon>Metazoa</taxon>
        <taxon>Chordata</taxon>
        <taxon>Craniata</taxon>
        <taxon>Vertebrata</taxon>
        <taxon>Euteleostomi</taxon>
        <taxon>Archelosauria</taxon>
        <taxon>Archosauria</taxon>
        <taxon>Dinosauria</taxon>
        <taxon>Saurischia</taxon>
        <taxon>Theropoda</taxon>
        <taxon>Coelurosauria</taxon>
        <taxon>Aves</taxon>
        <taxon>Neognathae</taxon>
        <taxon>Neoaves</taxon>
        <taxon>Columbimorphae</taxon>
        <taxon>Columbiformes</taxon>
        <taxon>Columbidae</taxon>
        <taxon>Patagioenas</taxon>
    </lineage>
</organism>